<keyword evidence="13" id="KW-0511">Multifunctional enzyme</keyword>
<dbReference type="InterPro" id="IPR029057">
    <property type="entry name" value="PRTase-like"/>
</dbReference>
<evidence type="ECO:0000256" key="9">
    <source>
        <dbReference type="ARBA" id="ARBA00022679"/>
    </source>
</evidence>
<dbReference type="Gene3D" id="3.20.20.70">
    <property type="entry name" value="Aldolase class I"/>
    <property type="match status" value="2"/>
</dbReference>
<dbReference type="InterPro" id="IPR004467">
    <property type="entry name" value="Or_phspho_trans_dom"/>
</dbReference>
<evidence type="ECO:0000313" key="17">
    <source>
        <dbReference type="Proteomes" id="UP000055024"/>
    </source>
</evidence>
<dbReference type="GO" id="GO:0004588">
    <property type="term" value="F:orotate phosphoribosyltransferase activity"/>
    <property type="evidence" value="ECO:0007669"/>
    <property type="project" value="UniProtKB-EC"/>
</dbReference>
<evidence type="ECO:0000256" key="4">
    <source>
        <dbReference type="ARBA" id="ARBA00009769"/>
    </source>
</evidence>
<dbReference type="EMBL" id="JYDP01000223">
    <property type="protein sequence ID" value="KRZ02595.1"/>
    <property type="molecule type" value="Genomic_DNA"/>
</dbReference>
<evidence type="ECO:0000256" key="6">
    <source>
        <dbReference type="ARBA" id="ARBA00012321"/>
    </source>
</evidence>
<evidence type="ECO:0000256" key="7">
    <source>
        <dbReference type="ARBA" id="ARBA00015047"/>
    </source>
</evidence>
<dbReference type="InterPro" id="IPR013785">
    <property type="entry name" value="Aldolase_TIM"/>
</dbReference>
<dbReference type="SUPFAM" id="SSF53271">
    <property type="entry name" value="PRTase-like"/>
    <property type="match status" value="2"/>
</dbReference>
<evidence type="ECO:0000256" key="8">
    <source>
        <dbReference type="ARBA" id="ARBA00022676"/>
    </source>
</evidence>
<keyword evidence="9" id="KW-0808">Transferase</keyword>
<dbReference type="PANTHER" id="PTHR19278:SF33">
    <property type="entry name" value="OROTATE PHOSPHORIBOSYLTRANSFERASE"/>
    <property type="match status" value="1"/>
</dbReference>
<gene>
    <name evidence="16" type="primary">UMPS</name>
    <name evidence="16" type="ORF">T11_10242</name>
</gene>
<comment type="similarity">
    <text evidence="4">In the C-terminal section; belongs to the OMP decarboxylase family.</text>
</comment>
<dbReference type="HAMAP" id="MF_01208">
    <property type="entry name" value="PyrE"/>
    <property type="match status" value="1"/>
</dbReference>
<comment type="pathway">
    <text evidence="2">Pyrimidine metabolism; UMP biosynthesis via de novo pathway; UMP from orotate: step 1/2.</text>
</comment>
<keyword evidence="17" id="KW-1185">Reference proteome</keyword>
<dbReference type="GO" id="GO:0004590">
    <property type="term" value="F:orotidine-5'-phosphate decarboxylase activity"/>
    <property type="evidence" value="ECO:0007669"/>
    <property type="project" value="UniProtKB-EC"/>
</dbReference>
<dbReference type="InterPro" id="IPR000836">
    <property type="entry name" value="PRTase_dom"/>
</dbReference>
<evidence type="ECO:0000256" key="13">
    <source>
        <dbReference type="ARBA" id="ARBA00023268"/>
    </source>
</evidence>
<evidence type="ECO:0000256" key="5">
    <source>
        <dbReference type="ARBA" id="ARBA00011971"/>
    </source>
</evidence>
<feature type="binding site" evidence="14">
    <location>
        <position position="731"/>
    </location>
    <ligand>
        <name>substrate</name>
    </ligand>
</feature>
<dbReference type="CDD" id="cd06223">
    <property type="entry name" value="PRTases_typeI"/>
    <property type="match status" value="2"/>
</dbReference>
<feature type="binding site" evidence="14">
    <location>
        <position position="922"/>
    </location>
    <ligand>
        <name>substrate</name>
    </ligand>
</feature>
<dbReference type="NCBIfam" id="TIGR00336">
    <property type="entry name" value="pyrE"/>
    <property type="match status" value="1"/>
</dbReference>
<feature type="binding site" evidence="14">
    <location>
        <position position="753"/>
    </location>
    <ligand>
        <name>substrate</name>
    </ligand>
</feature>
<comment type="pathway">
    <text evidence="1">Pyrimidine metabolism; UMP biosynthesis via de novo pathway; UMP from orotate: step 2/2.</text>
</comment>
<sequence>LSSCHLLLTTTSLMMDAKYERFLTDLFHLGVIQFGEFMLKSNHTSPIYVDMRRLLSHPTLLNTVEDFMYEYAKELEYDVICGVPYGAIPLTSALSVKRCIPMIMQRKDAKSYGTKKIVEGLYKPGDKCLIIEDVITFGSSIAETARVLRAQGLIVTDALVILDRCQGASRNLENLGITKWSLFLLPDVLLLYEDRGLISNADCQRISSYLFNVTDKIAPSELENGLQESAKVDKTGVWSVKAAKNSASLSHCLAKQLWEIAIKKKSNLCVACKLSDPKEIIALAQQIGQFICMLIIRSDLIFKHPLVDFISELKACAKSNNFMIMDDRKFCDVSSIVEMQLTGGEWSIANWVDFITVLPFSGRGVFSAIRQIKTENNFACFSVLSLHAKDSLVPKEFSEQSMKTVEEDIDVVAGVVCSKPPILDSRFLYMTAADESDQALLRVEDFDEMHMPIFTKSGLALNEYLDPVETSPQVVVKMIDECKALLKKLFHIGIFKFETVVMRSVYETPIFVDFQLAISYPEIMNKIEELMYSCLLPNLKFHSICGVPEGGLPLASIISVKRNIPLLMYHKTKETTVTENVIDGVWKKSDNCLIVDDVLMFGHSLVDAADVLRQHELEVTDAIVILDRCQGPDNFLRSNGIRRHYLFNFTDVLSYLNEQALLTDFECLKISNHLLAFSDLAGKFIDQHAIEEMMEPLFFSPDRLSVICHPNARRLWEIAFSKQSNLCLACDLCSPSEILKLVEDVSVNICSLKLHADMITVSEMPDFFLKLKQLSQAHKFMLINDGNYCDDSDVVVDLMMNSPTKPASWADFVTVQCLNGPSVFEAIKKVNKHYNVACLPVIEMSTSGNFFTEEYKKRALSLAQEYRQIVGGFICQKRPINDPSFLYISPGVHYKRGMEDQNWRTPDKAVRFNRDDIIVVGRGITKETYSRVWAYTYQQISWDAFMIMNSAAANID</sequence>
<dbReference type="InterPro" id="IPR014732">
    <property type="entry name" value="OMPdecase"/>
</dbReference>
<feature type="non-terminal residue" evidence="16">
    <location>
        <position position="1"/>
    </location>
</feature>
<keyword evidence="8" id="KW-0328">Glycosyltransferase</keyword>
<evidence type="ECO:0000256" key="10">
    <source>
        <dbReference type="ARBA" id="ARBA00022793"/>
    </source>
</evidence>
<dbReference type="InterPro" id="IPR011060">
    <property type="entry name" value="RibuloseP-bd_barrel"/>
</dbReference>
<evidence type="ECO:0000256" key="2">
    <source>
        <dbReference type="ARBA" id="ARBA00004889"/>
    </source>
</evidence>
<keyword evidence="10" id="KW-0210">Decarboxylase</keyword>
<dbReference type="Pfam" id="PF00215">
    <property type="entry name" value="OMPdecase"/>
    <property type="match status" value="2"/>
</dbReference>
<feature type="domain" description="Orotidine 5'-phosphate decarboxylase" evidence="15">
    <location>
        <begin position="725"/>
        <end position="937"/>
    </location>
</feature>
<accession>A0A0V1GX94</accession>
<name>A0A0V1GX94_9BILA</name>
<evidence type="ECO:0000259" key="15">
    <source>
        <dbReference type="SMART" id="SM00934"/>
    </source>
</evidence>
<dbReference type="SUPFAM" id="SSF51366">
    <property type="entry name" value="Ribulose-phoshate binding barrel"/>
    <property type="match status" value="2"/>
</dbReference>
<dbReference type="Proteomes" id="UP000055024">
    <property type="component" value="Unassembled WGS sequence"/>
</dbReference>
<protein>
    <recommendedName>
        <fullName evidence="7">Uridine 5'-monophosphate synthase</fullName>
        <ecNumber evidence="5">2.4.2.10</ecNumber>
        <ecNumber evidence="6">4.1.1.23</ecNumber>
    </recommendedName>
</protein>
<comment type="similarity">
    <text evidence="3">In the N-terminal section; belongs to the purine/pyrimidine phosphoribosyltransferase family.</text>
</comment>
<evidence type="ECO:0000256" key="14">
    <source>
        <dbReference type="PIRSR" id="PIRSR614732-2"/>
    </source>
</evidence>
<dbReference type="InterPro" id="IPR023031">
    <property type="entry name" value="OPRT"/>
</dbReference>
<comment type="caution">
    <text evidence="16">The sequence shown here is derived from an EMBL/GenBank/DDBJ whole genome shotgun (WGS) entry which is preliminary data.</text>
</comment>
<evidence type="ECO:0000256" key="12">
    <source>
        <dbReference type="ARBA" id="ARBA00023239"/>
    </source>
</evidence>
<dbReference type="GO" id="GO:0044205">
    <property type="term" value="P:'de novo' UMP biosynthetic process"/>
    <property type="evidence" value="ECO:0007669"/>
    <property type="project" value="UniProtKB-UniPathway"/>
</dbReference>
<feature type="binding site" evidence="14">
    <location>
        <position position="901"/>
    </location>
    <ligand>
        <name>substrate</name>
    </ligand>
</feature>
<dbReference type="GO" id="GO:0006207">
    <property type="term" value="P:'de novo' pyrimidine nucleobase biosynthetic process"/>
    <property type="evidence" value="ECO:0007669"/>
    <property type="project" value="InterPro"/>
</dbReference>
<dbReference type="UniPathway" id="UPA00070">
    <property type="reaction ID" value="UER00119"/>
</dbReference>
<evidence type="ECO:0000256" key="1">
    <source>
        <dbReference type="ARBA" id="ARBA00004861"/>
    </source>
</evidence>
<dbReference type="STRING" id="268475.A0A0V1GX94"/>
<feature type="binding site" evidence="14">
    <location>
        <position position="921"/>
    </location>
    <ligand>
        <name>substrate</name>
    </ligand>
</feature>
<dbReference type="PANTHER" id="PTHR19278">
    <property type="entry name" value="OROTATE PHOSPHORIBOSYLTRANSFERASE"/>
    <property type="match status" value="1"/>
</dbReference>
<feature type="binding site" evidence="14">
    <location>
        <position position="845"/>
    </location>
    <ligand>
        <name>substrate</name>
    </ligand>
</feature>
<dbReference type="EC" id="4.1.1.23" evidence="6"/>
<dbReference type="NCBIfam" id="TIGR01740">
    <property type="entry name" value="pyrF"/>
    <property type="match status" value="1"/>
</dbReference>
<dbReference type="EC" id="2.4.2.10" evidence="5"/>
<organism evidence="16 17">
    <name type="scientific">Trichinella zimbabwensis</name>
    <dbReference type="NCBI Taxonomy" id="268475"/>
    <lineage>
        <taxon>Eukaryota</taxon>
        <taxon>Metazoa</taxon>
        <taxon>Ecdysozoa</taxon>
        <taxon>Nematoda</taxon>
        <taxon>Enoplea</taxon>
        <taxon>Dorylaimia</taxon>
        <taxon>Trichinellida</taxon>
        <taxon>Trichinellidae</taxon>
        <taxon>Trichinella</taxon>
    </lineage>
</organism>
<evidence type="ECO:0000313" key="16">
    <source>
        <dbReference type="EMBL" id="KRZ02595.1"/>
    </source>
</evidence>
<keyword evidence="11" id="KW-0665">Pyrimidine biosynthesis</keyword>
<evidence type="ECO:0000256" key="3">
    <source>
        <dbReference type="ARBA" id="ARBA00006221"/>
    </source>
</evidence>
<dbReference type="OrthoDB" id="10263753at2759"/>
<keyword evidence="12" id="KW-0456">Lyase</keyword>
<reference evidence="16 17" key="1">
    <citation type="submission" date="2015-01" db="EMBL/GenBank/DDBJ databases">
        <title>Evolution of Trichinella species and genotypes.</title>
        <authorList>
            <person name="Korhonen P.K."/>
            <person name="Edoardo P."/>
            <person name="Giuseppe L.R."/>
            <person name="Gasser R.B."/>
        </authorList>
    </citation>
    <scope>NUCLEOTIDE SEQUENCE [LARGE SCALE GENOMIC DNA]</scope>
    <source>
        <strain evidence="16">ISS1029</strain>
    </source>
</reference>
<dbReference type="SMART" id="SM00934">
    <property type="entry name" value="OMPdecase"/>
    <property type="match status" value="1"/>
</dbReference>
<proteinExistence type="inferred from homology"/>
<dbReference type="Pfam" id="PF00156">
    <property type="entry name" value="Pribosyltran"/>
    <property type="match status" value="1"/>
</dbReference>
<dbReference type="Gene3D" id="3.40.50.2020">
    <property type="match status" value="2"/>
</dbReference>
<dbReference type="InterPro" id="IPR001754">
    <property type="entry name" value="OMPdeCOase_dom"/>
</dbReference>
<dbReference type="AlphaFoldDB" id="A0A0V1GX94"/>
<evidence type="ECO:0000256" key="11">
    <source>
        <dbReference type="ARBA" id="ARBA00022975"/>
    </source>
</evidence>